<dbReference type="AlphaFoldDB" id="A0A7Y9C404"/>
<sequence length="163" mass="18734">MIEPLIGFTIFSVFVFLLLKLPNKTRAAQYKTLIDKIKPQTKRYIEQTKSSTSTWGLNNPEFLFNRCDIYLTQTAIVILGFTKDSFFKQLSLPIILTKDISAYAAEYPYCHVTQVNKMDFGNNVVTIDFGEKGILQTEVKIRLAHLDETAIGMMKLIVEKKNW</sequence>
<dbReference type="EMBL" id="JACBJI010000001">
    <property type="protein sequence ID" value="NYA69405.1"/>
    <property type="molecule type" value="Genomic_DNA"/>
</dbReference>
<dbReference type="RefSeq" id="WP_176004223.1">
    <property type="nucleotide sequence ID" value="NZ_JABWMI010000001.1"/>
</dbReference>
<name>A0A7Y9C404_9FLAO</name>
<protein>
    <submittedName>
        <fullName evidence="1">Uncharacterized protein</fullName>
    </submittedName>
</protein>
<proteinExistence type="predicted"/>
<evidence type="ECO:0000313" key="2">
    <source>
        <dbReference type="Proteomes" id="UP000535020"/>
    </source>
</evidence>
<evidence type="ECO:0000313" key="1">
    <source>
        <dbReference type="EMBL" id="NYA69405.1"/>
    </source>
</evidence>
<accession>A0A7Y9C404</accession>
<dbReference type="Proteomes" id="UP000535020">
    <property type="component" value="Unassembled WGS sequence"/>
</dbReference>
<organism evidence="1 2">
    <name type="scientific">Flavobacterium agri</name>
    <dbReference type="NCBI Taxonomy" id="2743471"/>
    <lineage>
        <taxon>Bacteria</taxon>
        <taxon>Pseudomonadati</taxon>
        <taxon>Bacteroidota</taxon>
        <taxon>Flavobacteriia</taxon>
        <taxon>Flavobacteriales</taxon>
        <taxon>Flavobacteriaceae</taxon>
        <taxon>Flavobacterium</taxon>
    </lineage>
</organism>
<gene>
    <name evidence="1" type="ORF">HZF10_00620</name>
</gene>
<reference evidence="1 2" key="1">
    <citation type="submission" date="2020-07" db="EMBL/GenBank/DDBJ databases">
        <authorList>
            <person name="Sun Q."/>
        </authorList>
    </citation>
    <scope>NUCLEOTIDE SEQUENCE [LARGE SCALE GENOMIC DNA]</scope>
    <source>
        <strain evidence="1 2">MAH-1</strain>
    </source>
</reference>
<comment type="caution">
    <text evidence="1">The sequence shown here is derived from an EMBL/GenBank/DDBJ whole genome shotgun (WGS) entry which is preliminary data.</text>
</comment>
<keyword evidence="2" id="KW-1185">Reference proteome</keyword>